<proteinExistence type="predicted"/>
<dbReference type="AlphaFoldDB" id="A0A8B9GHH6"/>
<keyword evidence="3" id="KW-1185">Reference proteome</keyword>
<accession>A0A8B9GHH6</accession>
<feature type="chain" id="PRO_5034342885" description="Secreted protein" evidence="1">
    <location>
        <begin position="24"/>
        <end position="70"/>
    </location>
</feature>
<evidence type="ECO:0000256" key="1">
    <source>
        <dbReference type="SAM" id="SignalP"/>
    </source>
</evidence>
<organism evidence="2 3">
    <name type="scientific">Amazona collaria</name>
    <name type="common">yellow-billed parrot</name>
    <dbReference type="NCBI Taxonomy" id="241587"/>
    <lineage>
        <taxon>Eukaryota</taxon>
        <taxon>Metazoa</taxon>
        <taxon>Chordata</taxon>
        <taxon>Craniata</taxon>
        <taxon>Vertebrata</taxon>
        <taxon>Euteleostomi</taxon>
        <taxon>Archelosauria</taxon>
        <taxon>Archosauria</taxon>
        <taxon>Dinosauria</taxon>
        <taxon>Saurischia</taxon>
        <taxon>Theropoda</taxon>
        <taxon>Coelurosauria</taxon>
        <taxon>Aves</taxon>
        <taxon>Neognathae</taxon>
        <taxon>Neoaves</taxon>
        <taxon>Telluraves</taxon>
        <taxon>Australaves</taxon>
        <taxon>Psittaciformes</taxon>
        <taxon>Psittacidae</taxon>
        <taxon>Amazona</taxon>
    </lineage>
</organism>
<protein>
    <recommendedName>
        <fullName evidence="4">Secreted protein</fullName>
    </recommendedName>
</protein>
<sequence length="70" mass="8128">MFWADQNCRWYFLFSLWNSTAMAPKGDLCCVLHPGKHCCIRKLIEDGKVQVILILTARPCTIQKSFAVYF</sequence>
<reference evidence="2" key="1">
    <citation type="submission" date="2025-08" db="UniProtKB">
        <authorList>
            <consortium name="Ensembl"/>
        </authorList>
    </citation>
    <scope>IDENTIFICATION</scope>
</reference>
<evidence type="ECO:0000313" key="2">
    <source>
        <dbReference type="Ensembl" id="ENSACOP00000024436.1"/>
    </source>
</evidence>
<dbReference type="Proteomes" id="UP000694522">
    <property type="component" value="Unplaced"/>
</dbReference>
<keyword evidence="1" id="KW-0732">Signal</keyword>
<name>A0A8B9GHH6_9PSIT</name>
<reference evidence="2" key="2">
    <citation type="submission" date="2025-09" db="UniProtKB">
        <authorList>
            <consortium name="Ensembl"/>
        </authorList>
    </citation>
    <scope>IDENTIFICATION</scope>
</reference>
<evidence type="ECO:0008006" key="4">
    <source>
        <dbReference type="Google" id="ProtNLM"/>
    </source>
</evidence>
<dbReference type="Ensembl" id="ENSACOT00000025274.1">
    <property type="protein sequence ID" value="ENSACOP00000024436.1"/>
    <property type="gene ID" value="ENSACOG00000016426.1"/>
</dbReference>
<feature type="signal peptide" evidence="1">
    <location>
        <begin position="1"/>
        <end position="23"/>
    </location>
</feature>
<evidence type="ECO:0000313" key="3">
    <source>
        <dbReference type="Proteomes" id="UP000694522"/>
    </source>
</evidence>